<dbReference type="Proteomes" id="UP000696485">
    <property type="component" value="Unassembled WGS sequence"/>
</dbReference>
<organism evidence="1 2">
    <name type="scientific">Podila minutissima</name>
    <dbReference type="NCBI Taxonomy" id="64525"/>
    <lineage>
        <taxon>Eukaryota</taxon>
        <taxon>Fungi</taxon>
        <taxon>Fungi incertae sedis</taxon>
        <taxon>Mucoromycota</taxon>
        <taxon>Mortierellomycotina</taxon>
        <taxon>Mortierellomycetes</taxon>
        <taxon>Mortierellales</taxon>
        <taxon>Mortierellaceae</taxon>
        <taxon>Podila</taxon>
    </lineage>
</organism>
<sequence>MFIIYVKDTIHIPLRINVDDDEAFTIVPNDGANTGTMESMVAGIKLGFQVYKALSESLTDGDYLNYLREKAMEVLANMDHHYTSIQTDLASVFSAPNESLPSATRTEMRRIQDELVQLREHAYKEDALVRIEYLSGKRYYVLEHQPARLFFVLPAGINTSETLDPASPQLRLYFLCECKSAVSSPPRHTHVSTHIGHDIVRGTEFLEAFGGYVQTVLEMILYGYSDNDDINIGSLESMQALGGLDATVATKVPQLSKDHFPRLVKETIEFLRQHALRKLKVNPDPADLHRLPSFLGQLEENRTALGRLYRVPEGLFVYWVCTVHFEELIDGDRRAAFQDQIHLLGGEVDKQQGAVEVELNSSATTEDFRKRIAQEMGISELRVVFQYQTSQDEVLRLLEAVGRGKVSVLALGGVPFETLPPSGSIFKDMASNTSPQIFSVVDNSSESSRIRTFLGSELVYGWGGLYLTTKRSPIQSHGDNVTVWKQIENATADFRDNLIEYEYDDTWEVKTERMVGIFDDVSDLEISDITLYNSDWRREGSFELSEGRYHGLVDVRFPTKLHLSTVVCAGVLQRLLVDEVEYFLVEQLGSVIRSSPGLFQIKAEIKERELLRQILFYLQHYDDQKGPMEVILFEPTGEGHERILATIALRHPSASAEKSSSSTVHLPGMSSSGVEMVVKEWSIDYLSWALMDDEAYILDKATEQHPSVLTSFTLDTTSLSAAGLACVANTLGRSDLWDLDIMCNAIDPSTRDGIQDVMTKVQWSALQFLNLVGENAEQWLWTLCTIREFRQLDSFHLQRFEIRSKQASQSNLSQSNLSPSSFFWIHQLIEQCPAMELILQNVFFTEERSWPILIEAIDSSLNLSVDLNQKHIVKAESI</sequence>
<dbReference type="EMBL" id="JAAAUY010000005">
    <property type="protein sequence ID" value="KAF9338249.1"/>
    <property type="molecule type" value="Genomic_DNA"/>
</dbReference>
<gene>
    <name evidence="1" type="ORF">BG006_007734</name>
</gene>
<dbReference type="AlphaFoldDB" id="A0A9P5STH0"/>
<comment type="caution">
    <text evidence="1">The sequence shown here is derived from an EMBL/GenBank/DDBJ whole genome shotgun (WGS) entry which is preliminary data.</text>
</comment>
<evidence type="ECO:0000313" key="2">
    <source>
        <dbReference type="Proteomes" id="UP000696485"/>
    </source>
</evidence>
<keyword evidence="2" id="KW-1185">Reference proteome</keyword>
<protein>
    <submittedName>
        <fullName evidence="1">Uncharacterized protein</fullName>
    </submittedName>
</protein>
<accession>A0A9P5STH0</accession>
<name>A0A9P5STH0_9FUNG</name>
<reference evidence="1" key="1">
    <citation type="journal article" date="2020" name="Fungal Divers.">
        <title>Resolving the Mortierellaceae phylogeny through synthesis of multi-gene phylogenetics and phylogenomics.</title>
        <authorList>
            <person name="Vandepol N."/>
            <person name="Liber J."/>
            <person name="Desiro A."/>
            <person name="Na H."/>
            <person name="Kennedy M."/>
            <person name="Barry K."/>
            <person name="Grigoriev I.V."/>
            <person name="Miller A.N."/>
            <person name="O'Donnell K."/>
            <person name="Stajich J.E."/>
            <person name="Bonito G."/>
        </authorList>
    </citation>
    <scope>NUCLEOTIDE SEQUENCE</scope>
    <source>
        <strain evidence="1">NVP1</strain>
    </source>
</reference>
<evidence type="ECO:0000313" key="1">
    <source>
        <dbReference type="EMBL" id="KAF9338249.1"/>
    </source>
</evidence>
<proteinExistence type="predicted"/>